<evidence type="ECO:0000313" key="2">
    <source>
        <dbReference type="Proteomes" id="UP000595140"/>
    </source>
</evidence>
<sequence length="80" mass="9003">MICLLLVCGRDERVAARWPAAGVCPICGGAVQAVVVESQWNFCFFPLYAKTKQKFYCTSCLSRLILIQGTNQFRIIIRCI</sequence>
<accession>A0A484MYH8</accession>
<dbReference type="Proteomes" id="UP000595140">
    <property type="component" value="Unassembled WGS sequence"/>
</dbReference>
<proteinExistence type="predicted"/>
<evidence type="ECO:0000313" key="1">
    <source>
        <dbReference type="EMBL" id="VFQ93527.1"/>
    </source>
</evidence>
<dbReference type="OrthoDB" id="610577at2759"/>
<dbReference type="PANTHER" id="PTHR33320">
    <property type="entry name" value="METHIONYL-TRNA SYNTHETASE"/>
    <property type="match status" value="1"/>
</dbReference>
<dbReference type="EMBL" id="OOIL02004928">
    <property type="protein sequence ID" value="VFQ93527.1"/>
    <property type="molecule type" value="Genomic_DNA"/>
</dbReference>
<protein>
    <submittedName>
        <fullName evidence="1">Uncharacterized protein</fullName>
    </submittedName>
</protein>
<dbReference type="AlphaFoldDB" id="A0A484MYH8"/>
<keyword evidence="2" id="KW-1185">Reference proteome</keyword>
<organism evidence="1 2">
    <name type="scientific">Cuscuta campestris</name>
    <dbReference type="NCBI Taxonomy" id="132261"/>
    <lineage>
        <taxon>Eukaryota</taxon>
        <taxon>Viridiplantae</taxon>
        <taxon>Streptophyta</taxon>
        <taxon>Embryophyta</taxon>
        <taxon>Tracheophyta</taxon>
        <taxon>Spermatophyta</taxon>
        <taxon>Magnoliopsida</taxon>
        <taxon>eudicotyledons</taxon>
        <taxon>Gunneridae</taxon>
        <taxon>Pentapetalae</taxon>
        <taxon>asterids</taxon>
        <taxon>lamiids</taxon>
        <taxon>Solanales</taxon>
        <taxon>Convolvulaceae</taxon>
        <taxon>Cuscuteae</taxon>
        <taxon>Cuscuta</taxon>
        <taxon>Cuscuta subgen. Grammica</taxon>
        <taxon>Cuscuta sect. Cleistogrammica</taxon>
    </lineage>
</organism>
<dbReference type="PANTHER" id="PTHR33320:SF32">
    <property type="entry name" value="METHIONYL-TRNA SYNTHETASE"/>
    <property type="match status" value="1"/>
</dbReference>
<gene>
    <name evidence="1" type="ORF">CCAM_LOCUS35303</name>
</gene>
<name>A0A484MYH8_9ASTE</name>
<reference evidence="1 2" key="1">
    <citation type="submission" date="2018-04" db="EMBL/GenBank/DDBJ databases">
        <authorList>
            <person name="Vogel A."/>
        </authorList>
    </citation>
    <scope>NUCLEOTIDE SEQUENCE [LARGE SCALE GENOMIC DNA]</scope>
</reference>